<dbReference type="InterPro" id="IPR007529">
    <property type="entry name" value="Znf_HIT"/>
</dbReference>
<dbReference type="Pfam" id="PF04438">
    <property type="entry name" value="zf-HIT"/>
    <property type="match status" value="1"/>
</dbReference>
<reference evidence="4" key="2">
    <citation type="submission" date="2025-09" db="UniProtKB">
        <authorList>
            <consortium name="Ensembl"/>
        </authorList>
    </citation>
    <scope>IDENTIFICATION</scope>
</reference>
<keyword evidence="1" id="KW-0863">Zinc-finger</keyword>
<keyword evidence="5" id="KW-1185">Reference proteome</keyword>
<dbReference type="Gene3D" id="3.30.60.190">
    <property type="match status" value="1"/>
</dbReference>
<evidence type="ECO:0000259" key="3">
    <source>
        <dbReference type="PROSITE" id="PS51083"/>
    </source>
</evidence>
<evidence type="ECO:0000313" key="4">
    <source>
        <dbReference type="Ensembl" id="ENSCJPP00005002286.1"/>
    </source>
</evidence>
<keyword evidence="1" id="KW-0479">Metal-binding</keyword>
<dbReference type="SUPFAM" id="SSF144232">
    <property type="entry name" value="HIT/MYND zinc finger-like"/>
    <property type="match status" value="1"/>
</dbReference>
<dbReference type="CDD" id="cd23024">
    <property type="entry name" value="zf-HIT_ZNHIT2-3"/>
    <property type="match status" value="1"/>
</dbReference>
<keyword evidence="1" id="KW-0862">Zinc</keyword>
<evidence type="ECO:0000313" key="5">
    <source>
        <dbReference type="Proteomes" id="UP000694412"/>
    </source>
</evidence>
<organism evidence="4 5">
    <name type="scientific">Coturnix japonica</name>
    <name type="common">Japanese quail</name>
    <name type="synonym">Coturnix coturnix japonica</name>
    <dbReference type="NCBI Taxonomy" id="93934"/>
    <lineage>
        <taxon>Eukaryota</taxon>
        <taxon>Metazoa</taxon>
        <taxon>Chordata</taxon>
        <taxon>Craniata</taxon>
        <taxon>Vertebrata</taxon>
        <taxon>Euteleostomi</taxon>
        <taxon>Archelosauria</taxon>
        <taxon>Archosauria</taxon>
        <taxon>Dinosauria</taxon>
        <taxon>Saurischia</taxon>
        <taxon>Theropoda</taxon>
        <taxon>Coelurosauria</taxon>
        <taxon>Aves</taxon>
        <taxon>Neognathae</taxon>
        <taxon>Galloanserae</taxon>
        <taxon>Galliformes</taxon>
        <taxon>Phasianidae</taxon>
        <taxon>Perdicinae</taxon>
        <taxon>Coturnix</taxon>
    </lineage>
</organism>
<dbReference type="GeneTree" id="ENSGT00390000017147"/>
<dbReference type="GO" id="GO:0008270">
    <property type="term" value="F:zinc ion binding"/>
    <property type="evidence" value="ECO:0007669"/>
    <property type="project" value="UniProtKB-UniRule"/>
</dbReference>
<dbReference type="Ensembl" id="ENSCJPT00005004122.1">
    <property type="protein sequence ID" value="ENSCJPP00005002286.1"/>
    <property type="gene ID" value="ENSCJPG00005002483.1"/>
</dbReference>
<reference evidence="4" key="1">
    <citation type="submission" date="2025-08" db="UniProtKB">
        <authorList>
            <consortium name="Ensembl"/>
        </authorList>
    </citation>
    <scope>IDENTIFICATION</scope>
</reference>
<dbReference type="InterPro" id="IPR039646">
    <property type="entry name" value="ZNHIT2"/>
</dbReference>
<dbReference type="PROSITE" id="PS51083">
    <property type="entry name" value="ZF_HIT"/>
    <property type="match status" value="1"/>
</dbReference>
<feature type="region of interest" description="Disordered" evidence="2">
    <location>
        <begin position="72"/>
        <end position="95"/>
    </location>
</feature>
<name>A0A8C2SS01_COTJA</name>
<dbReference type="AlphaFoldDB" id="A0A8C2SS01"/>
<sequence length="349" mass="37976">MAAACDNCAASVAPYTCPRCNRRLCSLSCYRGHGACAEAFYREQVMRELRSEPKPEPSERARMGKALREVGHVGEGGPEVGGPEVEGPEVEGPEGLWGRLSEEQRADFRRKLRSGEVFRFLPQWRPWWWGGERGTNMDSGVPKDNGVLKDNGVADDNGTPIEPNVSPIDPDSFPLGIPGPMPPPPLFVPPLSSFPSPPPSPLLRFQLPNLLYGYAFALSLHNGDDSLLPDVPAAIMAVSSSLRSRRPFCSTVEAILDARRCVKSYGYPQCPLGDVGTVRAVAELMRGRSRFRPTEDVEAALHHVGLMMEGASINNPPPPTLIVMETPPHPVNNPPLRVLIVSGDPPPIN</sequence>
<dbReference type="PANTHER" id="PTHR15555">
    <property type="entry name" value="ZINC FINGER HIT DOMAIN CONTAINING PROTEIN 2 PROTEIN FON -RELATED"/>
    <property type="match status" value="1"/>
</dbReference>
<feature type="domain" description="HIT-type" evidence="3">
    <location>
        <begin position="5"/>
        <end position="36"/>
    </location>
</feature>
<proteinExistence type="predicted"/>
<dbReference type="Proteomes" id="UP000694412">
    <property type="component" value="Unassembled WGS sequence"/>
</dbReference>
<protein>
    <submittedName>
        <fullName evidence="4">Zinc finger HIT-type containing 2</fullName>
    </submittedName>
</protein>
<gene>
    <name evidence="4" type="primary">ZNHIT2</name>
</gene>
<accession>A0A8C2SS01</accession>
<evidence type="ECO:0000256" key="1">
    <source>
        <dbReference type="PROSITE-ProRule" id="PRU00453"/>
    </source>
</evidence>
<evidence type="ECO:0000256" key="2">
    <source>
        <dbReference type="SAM" id="MobiDB-lite"/>
    </source>
</evidence>
<dbReference type="PANTHER" id="PTHR15555:SF0">
    <property type="entry name" value="ZINC FINGER HIT DOMAIN-CONTAINING PROTEIN 2"/>
    <property type="match status" value="1"/>
</dbReference>